<dbReference type="AlphaFoldDB" id="A0A2H4V9Z9"/>
<keyword evidence="1" id="KW-0472">Membrane</keyword>
<evidence type="ECO:0000313" key="2">
    <source>
        <dbReference type="EMBL" id="AUB54919.1"/>
    </source>
</evidence>
<accession>A0A2H4V9Z9</accession>
<evidence type="ECO:0000313" key="3">
    <source>
        <dbReference type="Proteomes" id="UP000232806"/>
    </source>
</evidence>
<organism evidence="2 3">
    <name type="scientific">Methanobacterium subterraneum</name>
    <dbReference type="NCBI Taxonomy" id="59277"/>
    <lineage>
        <taxon>Archaea</taxon>
        <taxon>Methanobacteriati</taxon>
        <taxon>Methanobacteriota</taxon>
        <taxon>Methanomada group</taxon>
        <taxon>Methanobacteria</taxon>
        <taxon>Methanobacteriales</taxon>
        <taxon>Methanobacteriaceae</taxon>
        <taxon>Methanobacterium</taxon>
    </lineage>
</organism>
<reference evidence="2 3" key="1">
    <citation type="submission" date="2016-10" db="EMBL/GenBank/DDBJ databases">
        <title>Comparative genomics between deep and shallow subseafloor isolates.</title>
        <authorList>
            <person name="Ishii S."/>
            <person name="Miller J.R."/>
            <person name="Sutton G."/>
            <person name="Suzuki S."/>
            <person name="Methe B."/>
            <person name="Inagaki F."/>
            <person name="Imachi H."/>
        </authorList>
    </citation>
    <scope>NUCLEOTIDE SEQUENCE [LARGE SCALE GENOMIC DNA]</scope>
    <source>
        <strain evidence="2 3">MO-MB1</strain>
    </source>
</reference>
<protein>
    <submittedName>
        <fullName evidence="2">Uncharacterized protein</fullName>
    </submittedName>
</protein>
<dbReference type="EMBL" id="CP017766">
    <property type="protein sequence ID" value="AUB54919.1"/>
    <property type="molecule type" value="Genomic_DNA"/>
</dbReference>
<keyword evidence="1" id="KW-1133">Transmembrane helix</keyword>
<sequence>MIQHKVFDCVNSNKSVLVYREDVHKFLPDLANRWTAVFIKDPVPPKQKLIEISEKLGFEKKEKLRRKTIEELKELIEEKTKNKKIVILFNHFERTTQLAADTWGFLINLDSIVIVASYSKNFKAVAYTLFRQMEHIREEMHEEIDVKYSIFAILTAMGLFSYIKLATTNNAYIASMLLAGIWFGLIVFRTFIFVGRG</sequence>
<keyword evidence="1" id="KW-0812">Transmembrane</keyword>
<feature type="transmembrane region" description="Helical" evidence="1">
    <location>
        <begin position="146"/>
        <end position="165"/>
    </location>
</feature>
<feature type="transmembrane region" description="Helical" evidence="1">
    <location>
        <begin position="171"/>
        <end position="194"/>
    </location>
</feature>
<name>A0A2H4V9Z9_9EURY</name>
<dbReference type="Proteomes" id="UP000232806">
    <property type="component" value="Chromosome"/>
</dbReference>
<gene>
    <name evidence="2" type="ORF">BK007_02040</name>
</gene>
<proteinExistence type="predicted"/>
<evidence type="ECO:0000256" key="1">
    <source>
        <dbReference type="SAM" id="Phobius"/>
    </source>
</evidence>